<dbReference type="PROSITE" id="PS00378">
    <property type="entry name" value="HEXOKINASE_1"/>
    <property type="match status" value="1"/>
</dbReference>
<proteinExistence type="inferred from homology"/>
<accession>A0ABZ2ATY9</accession>
<dbReference type="InterPro" id="IPR019807">
    <property type="entry name" value="Hexokinase_BS"/>
</dbReference>
<evidence type="ECO:0000256" key="4">
    <source>
        <dbReference type="ARBA" id="ARBA00022741"/>
    </source>
</evidence>
<dbReference type="EC" id="2.7.1.-" evidence="8"/>
<dbReference type="InterPro" id="IPR022673">
    <property type="entry name" value="Hexokinase_C"/>
</dbReference>
<keyword evidence="3 8" id="KW-0808">Transferase</keyword>
<protein>
    <recommendedName>
        <fullName evidence="8">Phosphotransferase</fullName>
        <ecNumber evidence="8">2.7.1.-</ecNumber>
    </recommendedName>
</protein>
<dbReference type="Pfam" id="PF00349">
    <property type="entry name" value="Hexokinase_1"/>
    <property type="match status" value="1"/>
</dbReference>
<comment type="pathway">
    <text evidence="1">Carbohydrate degradation; glycolysis; D-glyceraldehyde 3-phosphate and glycerone phosphate from D-glucose: step 1/4.</text>
</comment>
<evidence type="ECO:0000313" key="12">
    <source>
        <dbReference type="Proteomes" id="UP001432216"/>
    </source>
</evidence>
<comment type="similarity">
    <text evidence="2 8">Belongs to the hexokinase family.</text>
</comment>
<dbReference type="Pfam" id="PF03727">
    <property type="entry name" value="Hexokinase_2"/>
    <property type="match status" value="1"/>
</dbReference>
<dbReference type="PANTHER" id="PTHR19443">
    <property type="entry name" value="HEXOKINASE"/>
    <property type="match status" value="1"/>
</dbReference>
<dbReference type="InterPro" id="IPR022672">
    <property type="entry name" value="Hexokinase_N"/>
</dbReference>
<keyword evidence="6 8" id="KW-0067">ATP-binding</keyword>
<evidence type="ECO:0000256" key="6">
    <source>
        <dbReference type="ARBA" id="ARBA00022840"/>
    </source>
</evidence>
<organism evidence="11 12">
    <name type="scientific">Cryptococcus decagattii</name>
    <dbReference type="NCBI Taxonomy" id="1859122"/>
    <lineage>
        <taxon>Eukaryota</taxon>
        <taxon>Fungi</taxon>
        <taxon>Dikarya</taxon>
        <taxon>Basidiomycota</taxon>
        <taxon>Agaricomycotina</taxon>
        <taxon>Tremellomycetes</taxon>
        <taxon>Tremellales</taxon>
        <taxon>Cryptococcaceae</taxon>
        <taxon>Cryptococcus</taxon>
        <taxon>Cryptococcus gattii species complex</taxon>
    </lineage>
</organism>
<keyword evidence="4 8" id="KW-0547">Nucleotide-binding</keyword>
<dbReference type="InterPro" id="IPR001312">
    <property type="entry name" value="Hexokinase"/>
</dbReference>
<feature type="domain" description="Hexokinase C-terminal" evidence="10">
    <location>
        <begin position="294"/>
        <end position="546"/>
    </location>
</feature>
<feature type="domain" description="Hexokinase N-terminal" evidence="9">
    <location>
        <begin position="89"/>
        <end position="287"/>
    </location>
</feature>
<evidence type="ECO:0000313" key="11">
    <source>
        <dbReference type="EMBL" id="WVO22000.1"/>
    </source>
</evidence>
<dbReference type="PANTHER" id="PTHR19443:SF30">
    <property type="entry name" value="GLUCOKINASE-1-RELATED"/>
    <property type="match status" value="1"/>
</dbReference>
<evidence type="ECO:0000256" key="5">
    <source>
        <dbReference type="ARBA" id="ARBA00022777"/>
    </source>
</evidence>
<dbReference type="InterPro" id="IPR043129">
    <property type="entry name" value="ATPase_NBD"/>
</dbReference>
<keyword evidence="7 8" id="KW-0324">Glycolysis</keyword>
<evidence type="ECO:0000256" key="2">
    <source>
        <dbReference type="ARBA" id="ARBA00009225"/>
    </source>
</evidence>
<keyword evidence="5 8" id="KW-0418">Kinase</keyword>
<evidence type="ECO:0000256" key="3">
    <source>
        <dbReference type="ARBA" id="ARBA00022679"/>
    </source>
</evidence>
<evidence type="ECO:0000256" key="7">
    <source>
        <dbReference type="ARBA" id="ARBA00023152"/>
    </source>
</evidence>
<keyword evidence="12" id="KW-1185">Reference proteome</keyword>
<dbReference type="Gene3D" id="3.40.367.20">
    <property type="match status" value="1"/>
</dbReference>
<evidence type="ECO:0000259" key="9">
    <source>
        <dbReference type="Pfam" id="PF00349"/>
    </source>
</evidence>
<reference evidence="11 12" key="1">
    <citation type="submission" date="2024-01" db="EMBL/GenBank/DDBJ databases">
        <title>Comparative genomics of Cryptococcus and Kwoniella reveals pathogenesis evolution and contrasting modes of karyotype evolution via chromosome fusion or intercentromeric recombination.</title>
        <authorList>
            <person name="Coelho M.A."/>
            <person name="David-Palma M."/>
            <person name="Shea T."/>
            <person name="Bowers K."/>
            <person name="McGinley-Smith S."/>
            <person name="Mohammad A.W."/>
            <person name="Gnirke A."/>
            <person name="Yurkov A.M."/>
            <person name="Nowrousian M."/>
            <person name="Sun S."/>
            <person name="Cuomo C.A."/>
            <person name="Heitman J."/>
        </authorList>
    </citation>
    <scope>NUCLEOTIDE SEQUENCE [LARGE SCALE GENOMIC DNA]</scope>
    <source>
        <strain evidence="11 12">7685027</strain>
    </source>
</reference>
<dbReference type="PRINTS" id="PR00475">
    <property type="entry name" value="HEXOKINASE"/>
</dbReference>
<dbReference type="GeneID" id="89990093"/>
<dbReference type="SUPFAM" id="SSF53067">
    <property type="entry name" value="Actin-like ATPase domain"/>
    <property type="match status" value="2"/>
</dbReference>
<dbReference type="Gene3D" id="3.30.420.40">
    <property type="match status" value="1"/>
</dbReference>
<evidence type="ECO:0000259" key="10">
    <source>
        <dbReference type="Pfam" id="PF03727"/>
    </source>
</evidence>
<sequence>MDDGEAIVLAPDSFHRFFPLGFIINDSLSALPSSPYILTILAPFPHPLPPKPLEYLVHLNCRLQPPRTKLYHLLKSQSSLMMNFSDIRKQIEPYFVLNDEKLIDIVKHFRKEMEEGLANYGKDMAMIPTFVTGVPNGTEEGVFLALDLGGTNLRVCLIVLQGNNQFKIEQQKYKVSEELKTGQARVLFDYIAESVDNFLTEVENDSDIAIPVTSEPMHLGFTFSFPVEQTAIDAGKLLTWTKGFNAKNAIGHDVVRLLQDAFDRKHMHVRCSALVNDTVGTLLSRSYHSGPALIGAIFGTGTNGAYIDKSRTISKLGKEKIGEAEKGGEHAGEYMVVNTEWGAFDNKRLCLPVSLFDNKLDRESINPRKQMFEKMVSGMYLGEITRNILLYLIDSSLLFEGHSSEVLNTHYGFDTSFVSGIEGISSPEEVKQLIIKELMVDPKHITDKCPEIVQWAVRMVADRACKLAACAIAAVVLHTGNDKAPEGEEDKGVDVGVDGSVAQFLPMFNERVMAGLKAILGEKGAARVKIGLAKDGSGVGAALTALQAKKALDQRSDRSSQFVPGKRVP</sequence>
<dbReference type="EMBL" id="CP143810">
    <property type="protein sequence ID" value="WVO22000.1"/>
    <property type="molecule type" value="Genomic_DNA"/>
</dbReference>
<evidence type="ECO:0000256" key="1">
    <source>
        <dbReference type="ARBA" id="ARBA00004888"/>
    </source>
</evidence>
<gene>
    <name evidence="11" type="ORF">IAS62_003320</name>
</gene>
<dbReference type="Proteomes" id="UP001432216">
    <property type="component" value="Chromosome 5"/>
</dbReference>
<name>A0ABZ2ATY9_9TREE</name>
<evidence type="ECO:0000256" key="8">
    <source>
        <dbReference type="RuleBase" id="RU362007"/>
    </source>
</evidence>
<dbReference type="RefSeq" id="XP_064721239.1">
    <property type="nucleotide sequence ID" value="XM_064865167.1"/>
</dbReference>
<dbReference type="PROSITE" id="PS51748">
    <property type="entry name" value="HEXOKINASE_2"/>
    <property type="match status" value="1"/>
</dbReference>